<name>A0ABN7UKH2_GIGMA</name>
<comment type="caution">
    <text evidence="1">The sequence shown here is derived from an EMBL/GenBank/DDBJ whole genome shotgun (WGS) entry which is preliminary data.</text>
</comment>
<proteinExistence type="predicted"/>
<keyword evidence="2" id="KW-1185">Reference proteome</keyword>
<gene>
    <name evidence="1" type="ORF">GMARGA_LOCUS7137</name>
</gene>
<evidence type="ECO:0000313" key="1">
    <source>
        <dbReference type="EMBL" id="CAG8606385.1"/>
    </source>
</evidence>
<dbReference type="Proteomes" id="UP000789901">
    <property type="component" value="Unassembled WGS sequence"/>
</dbReference>
<sequence length="59" mass="7172">MSGLTKYSKEFRRSDELQQRTKKVEIQLKTTCENLKIKIKKESLEEYFFKPYPVDIKEK</sequence>
<evidence type="ECO:0000313" key="2">
    <source>
        <dbReference type="Proteomes" id="UP000789901"/>
    </source>
</evidence>
<organism evidence="1 2">
    <name type="scientific">Gigaspora margarita</name>
    <dbReference type="NCBI Taxonomy" id="4874"/>
    <lineage>
        <taxon>Eukaryota</taxon>
        <taxon>Fungi</taxon>
        <taxon>Fungi incertae sedis</taxon>
        <taxon>Mucoromycota</taxon>
        <taxon>Glomeromycotina</taxon>
        <taxon>Glomeromycetes</taxon>
        <taxon>Diversisporales</taxon>
        <taxon>Gigasporaceae</taxon>
        <taxon>Gigaspora</taxon>
    </lineage>
</organism>
<protein>
    <submittedName>
        <fullName evidence="1">42630_t:CDS:1</fullName>
    </submittedName>
</protein>
<accession>A0ABN7UKH2</accession>
<reference evidence="1 2" key="1">
    <citation type="submission" date="2021-06" db="EMBL/GenBank/DDBJ databases">
        <authorList>
            <person name="Kallberg Y."/>
            <person name="Tangrot J."/>
            <person name="Rosling A."/>
        </authorList>
    </citation>
    <scope>NUCLEOTIDE SEQUENCE [LARGE SCALE GENOMIC DNA]</scope>
    <source>
        <strain evidence="1 2">120-4 pot B 10/14</strain>
    </source>
</reference>
<dbReference type="EMBL" id="CAJVQB010003381">
    <property type="protein sequence ID" value="CAG8606385.1"/>
    <property type="molecule type" value="Genomic_DNA"/>
</dbReference>